<proteinExistence type="predicted"/>
<protein>
    <submittedName>
        <fullName evidence="6">ATP-binding cassette domain-containing protein</fullName>
    </submittedName>
</protein>
<dbReference type="Gene3D" id="3.40.50.300">
    <property type="entry name" value="P-loop containing nucleotide triphosphate hydrolases"/>
    <property type="match status" value="1"/>
</dbReference>
<dbReference type="SUPFAM" id="SSF52540">
    <property type="entry name" value="P-loop containing nucleoside triphosphate hydrolases"/>
    <property type="match status" value="1"/>
</dbReference>
<feature type="domain" description="ABC transporter" evidence="5">
    <location>
        <begin position="3"/>
        <end position="150"/>
    </location>
</feature>
<keyword evidence="2" id="KW-0813">Transport</keyword>
<dbReference type="PANTHER" id="PTHR43776">
    <property type="entry name" value="TRANSPORT ATP-BINDING PROTEIN"/>
    <property type="match status" value="1"/>
</dbReference>
<keyword evidence="3" id="KW-0547">Nucleotide-binding</keyword>
<comment type="subcellular location">
    <subcellularLocation>
        <location evidence="1">Cell inner membrane</location>
        <topology evidence="1">Peripheral membrane protein</topology>
    </subcellularLocation>
</comment>
<dbReference type="InterPro" id="IPR027417">
    <property type="entry name" value="P-loop_NTPase"/>
</dbReference>
<evidence type="ECO:0000313" key="6">
    <source>
        <dbReference type="EMBL" id="MXY32613.1"/>
    </source>
</evidence>
<feature type="non-terminal residue" evidence="6">
    <location>
        <position position="1"/>
    </location>
</feature>
<dbReference type="AlphaFoldDB" id="A0A6B0XXS9"/>
<dbReference type="InterPro" id="IPR003439">
    <property type="entry name" value="ABC_transporter-like_ATP-bd"/>
</dbReference>
<dbReference type="GO" id="GO:0016887">
    <property type="term" value="F:ATP hydrolysis activity"/>
    <property type="evidence" value="ECO:0007669"/>
    <property type="project" value="InterPro"/>
</dbReference>
<gene>
    <name evidence="6" type="ORF">F4Y60_00670</name>
</gene>
<evidence type="ECO:0000256" key="3">
    <source>
        <dbReference type="ARBA" id="ARBA00022741"/>
    </source>
</evidence>
<comment type="caution">
    <text evidence="6">The sequence shown here is derived from an EMBL/GenBank/DDBJ whole genome shotgun (WGS) entry which is preliminary data.</text>
</comment>
<sequence>PKLKIRELVGRPAQMYLGLRGKALEERIRELLSLIEMEPDDYIDRLPSELSGGQKQRIGIARALAAEPQFIICDEVTSALDQLVAEGILKLLDRLQGEFDLAYMFITHDLATVKAIADEVVVMKDGVVVEKGPKSEMFQPPHDPYTELLLSSVPEMDPDWLTGLLKARATATDG</sequence>
<dbReference type="GO" id="GO:0015833">
    <property type="term" value="P:peptide transport"/>
    <property type="evidence" value="ECO:0007669"/>
    <property type="project" value="InterPro"/>
</dbReference>
<dbReference type="EMBL" id="VXRY01000028">
    <property type="protein sequence ID" value="MXY32613.1"/>
    <property type="molecule type" value="Genomic_DNA"/>
</dbReference>
<accession>A0A6B0XXS9</accession>
<reference evidence="6" key="1">
    <citation type="submission" date="2019-09" db="EMBL/GenBank/DDBJ databases">
        <title>Characterisation of the sponge microbiome using genome-centric metagenomics.</title>
        <authorList>
            <person name="Engelberts J.P."/>
            <person name="Robbins S.J."/>
            <person name="De Goeij J.M."/>
            <person name="Aranda M."/>
            <person name="Bell S.C."/>
            <person name="Webster N.S."/>
        </authorList>
    </citation>
    <scope>NUCLEOTIDE SEQUENCE</scope>
    <source>
        <strain evidence="6">SB0664_bin_43</strain>
    </source>
</reference>
<dbReference type="InterPro" id="IPR050319">
    <property type="entry name" value="ABC_transp_ATP-bind"/>
</dbReference>
<dbReference type="Pfam" id="PF08352">
    <property type="entry name" value="oligo_HPY"/>
    <property type="match status" value="1"/>
</dbReference>
<dbReference type="GO" id="GO:0005886">
    <property type="term" value="C:plasma membrane"/>
    <property type="evidence" value="ECO:0007669"/>
    <property type="project" value="UniProtKB-SubCell"/>
</dbReference>
<organism evidence="6">
    <name type="scientific">Boseongicola sp. SB0664_bin_43</name>
    <dbReference type="NCBI Taxonomy" id="2604844"/>
    <lineage>
        <taxon>Bacteria</taxon>
        <taxon>Pseudomonadati</taxon>
        <taxon>Pseudomonadota</taxon>
        <taxon>Alphaproteobacteria</taxon>
        <taxon>Rhodobacterales</taxon>
        <taxon>Paracoccaceae</taxon>
        <taxon>Boseongicola</taxon>
    </lineage>
</organism>
<dbReference type="InterPro" id="IPR013563">
    <property type="entry name" value="Oligopep_ABC_C"/>
</dbReference>
<evidence type="ECO:0000259" key="5">
    <source>
        <dbReference type="PROSITE" id="PS50893"/>
    </source>
</evidence>
<dbReference type="Pfam" id="PF00005">
    <property type="entry name" value="ABC_tran"/>
    <property type="match status" value="1"/>
</dbReference>
<dbReference type="InterPro" id="IPR017871">
    <property type="entry name" value="ABC_transporter-like_CS"/>
</dbReference>
<evidence type="ECO:0000256" key="2">
    <source>
        <dbReference type="ARBA" id="ARBA00022448"/>
    </source>
</evidence>
<evidence type="ECO:0000256" key="1">
    <source>
        <dbReference type="ARBA" id="ARBA00004417"/>
    </source>
</evidence>
<name>A0A6B0XXS9_9RHOB</name>
<dbReference type="PROSITE" id="PS50893">
    <property type="entry name" value="ABC_TRANSPORTER_2"/>
    <property type="match status" value="1"/>
</dbReference>
<dbReference type="PROSITE" id="PS00211">
    <property type="entry name" value="ABC_TRANSPORTER_1"/>
    <property type="match status" value="1"/>
</dbReference>
<keyword evidence="4 6" id="KW-0067">ATP-binding</keyword>
<evidence type="ECO:0000256" key="4">
    <source>
        <dbReference type="ARBA" id="ARBA00022840"/>
    </source>
</evidence>
<dbReference type="GO" id="GO:0005524">
    <property type="term" value="F:ATP binding"/>
    <property type="evidence" value="ECO:0007669"/>
    <property type="project" value="UniProtKB-KW"/>
</dbReference>